<dbReference type="InterPro" id="IPR045540">
    <property type="entry name" value="YegS/DAGK_C"/>
</dbReference>
<evidence type="ECO:0000256" key="4">
    <source>
        <dbReference type="ARBA" id="ARBA00022741"/>
    </source>
</evidence>
<dbReference type="InterPro" id="IPR001206">
    <property type="entry name" value="Diacylglycerol_kinase_cat_dom"/>
</dbReference>
<dbReference type="PANTHER" id="PTHR12358">
    <property type="entry name" value="SPHINGOSINE KINASE"/>
    <property type="match status" value="1"/>
</dbReference>
<keyword evidence="5 10" id="KW-0418">Kinase</keyword>
<dbReference type="InterPro" id="IPR050187">
    <property type="entry name" value="Lipid_Phosphate_FormReg"/>
</dbReference>
<evidence type="ECO:0000256" key="2">
    <source>
        <dbReference type="ARBA" id="ARBA00005983"/>
    </source>
</evidence>
<dbReference type="PANTHER" id="PTHR12358:SF106">
    <property type="entry name" value="LIPID KINASE YEGS"/>
    <property type="match status" value="1"/>
</dbReference>
<evidence type="ECO:0000256" key="3">
    <source>
        <dbReference type="ARBA" id="ARBA00022679"/>
    </source>
</evidence>
<keyword evidence="6" id="KW-0067">ATP-binding</keyword>
<dbReference type="RefSeq" id="WP_149847741.1">
    <property type="nucleotide sequence ID" value="NZ_VUOB01000002.1"/>
</dbReference>
<reference evidence="10 11" key="1">
    <citation type="submission" date="2019-09" db="EMBL/GenBank/DDBJ databases">
        <title>Goodfellowia gen. nov., a new genus of the Pseudonocardineae related to Actinoalloteichus, containing Goodfellowia coeruleoviolacea gen. nov., comb. nov. gen. nov., comb. nov.</title>
        <authorList>
            <person name="Labeda D."/>
        </authorList>
    </citation>
    <scope>NUCLEOTIDE SEQUENCE [LARGE SCALE GENOMIC DNA]</scope>
    <source>
        <strain evidence="10 11">AN110305</strain>
    </source>
</reference>
<dbReference type="InterPro" id="IPR016064">
    <property type="entry name" value="NAD/diacylglycerol_kinase_sf"/>
</dbReference>
<dbReference type="Pfam" id="PF00781">
    <property type="entry name" value="DAGK_cat"/>
    <property type="match status" value="1"/>
</dbReference>
<dbReference type="AlphaFoldDB" id="A0A5B2XT45"/>
<evidence type="ECO:0000313" key="10">
    <source>
        <dbReference type="EMBL" id="KAA2266636.1"/>
    </source>
</evidence>
<keyword evidence="8" id="KW-1208">Phospholipid metabolism</keyword>
<evidence type="ECO:0000256" key="7">
    <source>
        <dbReference type="ARBA" id="ARBA00023209"/>
    </source>
</evidence>
<dbReference type="GO" id="GO:0008654">
    <property type="term" value="P:phospholipid biosynthetic process"/>
    <property type="evidence" value="ECO:0007669"/>
    <property type="project" value="UniProtKB-KW"/>
</dbReference>
<accession>A0A5B2XT45</accession>
<dbReference type="GO" id="GO:0005524">
    <property type="term" value="F:ATP binding"/>
    <property type="evidence" value="ECO:0007669"/>
    <property type="project" value="UniProtKB-KW"/>
</dbReference>
<dbReference type="SUPFAM" id="SSF111331">
    <property type="entry name" value="NAD kinase/diacylglycerol kinase-like"/>
    <property type="match status" value="1"/>
</dbReference>
<evidence type="ECO:0000256" key="1">
    <source>
        <dbReference type="ARBA" id="ARBA00001946"/>
    </source>
</evidence>
<evidence type="ECO:0000313" key="11">
    <source>
        <dbReference type="Proteomes" id="UP000323454"/>
    </source>
</evidence>
<keyword evidence="3" id="KW-0808">Transferase</keyword>
<dbReference type="PROSITE" id="PS50146">
    <property type="entry name" value="DAGK"/>
    <property type="match status" value="1"/>
</dbReference>
<protein>
    <submittedName>
        <fullName evidence="10">Sphingosine kinase</fullName>
    </submittedName>
</protein>
<dbReference type="GO" id="GO:0005886">
    <property type="term" value="C:plasma membrane"/>
    <property type="evidence" value="ECO:0007669"/>
    <property type="project" value="TreeGrafter"/>
</dbReference>
<name>A0A5B2XT45_9PSEU</name>
<dbReference type="InterPro" id="IPR017438">
    <property type="entry name" value="ATP-NAD_kinase_N"/>
</dbReference>
<dbReference type="OrthoDB" id="142078at2"/>
<evidence type="ECO:0000256" key="5">
    <source>
        <dbReference type="ARBA" id="ARBA00022777"/>
    </source>
</evidence>
<evidence type="ECO:0000256" key="6">
    <source>
        <dbReference type="ARBA" id="ARBA00022840"/>
    </source>
</evidence>
<keyword evidence="7" id="KW-0443">Lipid metabolism</keyword>
<proteinExistence type="inferred from homology"/>
<keyword evidence="11" id="KW-1185">Reference proteome</keyword>
<dbReference type="EMBL" id="VUOB01000002">
    <property type="protein sequence ID" value="KAA2266636.1"/>
    <property type="molecule type" value="Genomic_DNA"/>
</dbReference>
<dbReference type="Gene3D" id="3.40.50.10330">
    <property type="entry name" value="Probable inorganic polyphosphate/atp-NAD kinase, domain 1"/>
    <property type="match status" value="1"/>
</dbReference>
<organism evidence="10 11">
    <name type="scientific">Solihabitans fulvus</name>
    <dbReference type="NCBI Taxonomy" id="1892852"/>
    <lineage>
        <taxon>Bacteria</taxon>
        <taxon>Bacillati</taxon>
        <taxon>Actinomycetota</taxon>
        <taxon>Actinomycetes</taxon>
        <taxon>Pseudonocardiales</taxon>
        <taxon>Pseudonocardiaceae</taxon>
        <taxon>Solihabitans</taxon>
    </lineage>
</organism>
<feature type="domain" description="DAGKc" evidence="9">
    <location>
        <begin position="1"/>
        <end position="132"/>
    </location>
</feature>
<comment type="cofactor">
    <cofactor evidence="1">
        <name>Mg(2+)</name>
        <dbReference type="ChEBI" id="CHEBI:18420"/>
    </cofactor>
</comment>
<dbReference type="Proteomes" id="UP000323454">
    <property type="component" value="Unassembled WGS sequence"/>
</dbReference>
<evidence type="ECO:0000259" key="9">
    <source>
        <dbReference type="PROSITE" id="PS50146"/>
    </source>
</evidence>
<keyword evidence="7" id="KW-0594">Phospholipid biosynthesis</keyword>
<dbReference type="Pfam" id="PF19279">
    <property type="entry name" value="YegS_C"/>
    <property type="match status" value="1"/>
</dbReference>
<evidence type="ECO:0000256" key="8">
    <source>
        <dbReference type="ARBA" id="ARBA00023264"/>
    </source>
</evidence>
<comment type="caution">
    <text evidence="10">The sequence shown here is derived from an EMBL/GenBank/DDBJ whole genome shotgun (WGS) entry which is preliminary data.</text>
</comment>
<dbReference type="GO" id="GO:0004143">
    <property type="term" value="F:ATP-dependent diacylglycerol kinase activity"/>
    <property type="evidence" value="ECO:0007669"/>
    <property type="project" value="TreeGrafter"/>
</dbReference>
<sequence>MHAALLVVPASGLGRAARVAGSVAERLRSAAGRLDLLVADSAAGTRGLAARAVADGVDVLVVVGGDGAAHLGVQACAGTDTALGLVPAGTGNDLATALGLPADPLAAADSVADALRSGTRRRMDLGRLGSGTWFATVLCAGFDSAVNERANAMRWPRGPRRYDLAILAELAGLHTSPLVVETDNGTLDLDGTLVAIGNTSHYGGGIPICPGADPTDGLLDLTVVGAASRRQLVGILPKLRTGRHVDHPAVTTLRARSVRIAGENAWVGYADGERLDRLPLAVTCVPGALTVAAS</sequence>
<reference evidence="10 11" key="2">
    <citation type="submission" date="2019-09" db="EMBL/GenBank/DDBJ databases">
        <authorList>
            <person name="Jin C."/>
        </authorList>
    </citation>
    <scope>NUCLEOTIDE SEQUENCE [LARGE SCALE GENOMIC DNA]</scope>
    <source>
        <strain evidence="10 11">AN110305</strain>
    </source>
</reference>
<keyword evidence="7" id="KW-0444">Lipid biosynthesis</keyword>
<gene>
    <name evidence="10" type="ORF">F0L68_01950</name>
</gene>
<dbReference type="Gene3D" id="2.60.200.40">
    <property type="match status" value="1"/>
</dbReference>
<comment type="similarity">
    <text evidence="2">Belongs to the diacylglycerol/lipid kinase family.</text>
</comment>
<keyword evidence="4" id="KW-0547">Nucleotide-binding</keyword>